<name>A0ABM7GJB8_9GAMM</name>
<organism evidence="2 3">
    <name type="scientific">Vreelandella olivaria</name>
    <dbReference type="NCBI Taxonomy" id="390919"/>
    <lineage>
        <taxon>Bacteria</taxon>
        <taxon>Pseudomonadati</taxon>
        <taxon>Pseudomonadota</taxon>
        <taxon>Gammaproteobacteria</taxon>
        <taxon>Oceanospirillales</taxon>
        <taxon>Halomonadaceae</taxon>
        <taxon>Vreelandella</taxon>
    </lineage>
</organism>
<reference evidence="3" key="1">
    <citation type="journal article" date="2019" name="Microbiol. Resour. Announc.">
        <title>Complete Genome Sequence of Halomonas olivaria, a Moderately Halophilic Bacterium Isolated from Olive Processing Effluents, Obtained by Nanopore Sequencing.</title>
        <authorList>
            <person name="Nagata S."/>
            <person name="Ii K.M."/>
            <person name="Tsukimi T."/>
            <person name="Miura M.C."/>
            <person name="Galipon J."/>
            <person name="Arakawa K."/>
        </authorList>
    </citation>
    <scope>NUCLEOTIDE SEQUENCE [LARGE SCALE GENOMIC DNA]</scope>
    <source>
        <strain evidence="3">TYRC17</strain>
    </source>
</reference>
<gene>
    <name evidence="2" type="ORF">HORIV_31690</name>
</gene>
<feature type="compositionally biased region" description="Polar residues" evidence="1">
    <location>
        <begin position="56"/>
        <end position="67"/>
    </location>
</feature>
<dbReference type="EMBL" id="AP019416">
    <property type="protein sequence ID" value="BBI50748.1"/>
    <property type="molecule type" value="Genomic_DNA"/>
</dbReference>
<evidence type="ECO:0000256" key="1">
    <source>
        <dbReference type="SAM" id="MobiDB-lite"/>
    </source>
</evidence>
<accession>A0ABM7GJB8</accession>
<keyword evidence="3" id="KW-1185">Reference proteome</keyword>
<feature type="region of interest" description="Disordered" evidence="1">
    <location>
        <begin position="47"/>
        <end position="79"/>
    </location>
</feature>
<evidence type="ECO:0000313" key="2">
    <source>
        <dbReference type="EMBL" id="BBI50748.1"/>
    </source>
</evidence>
<evidence type="ECO:0000313" key="3">
    <source>
        <dbReference type="Proteomes" id="UP000289555"/>
    </source>
</evidence>
<proteinExistence type="predicted"/>
<dbReference type="Proteomes" id="UP000289555">
    <property type="component" value="Chromosome"/>
</dbReference>
<sequence>MSHRLPVQRRDKCRECISLTSHQQEPVFSTKEWFVNAEPGVPHKKHRFTMRKARQQDWQSRAVNAATTPMERAATSMPH</sequence>
<protein>
    <submittedName>
        <fullName evidence="2">Uncharacterized protein</fullName>
    </submittedName>
</protein>